<evidence type="ECO:0000256" key="1">
    <source>
        <dbReference type="SAM" id="MobiDB-lite"/>
    </source>
</evidence>
<sequence>MPRRGPPSPLRLAQGPTPARSVPKHTMPSVPRPVFTPPMIVSRGANARPRVSTLQVDVVMEEIKSCYGPVGDQSQGSILETARELRIRGPWDHSGSISAQLERGRVLAPLKAAVVV</sequence>
<feature type="region of interest" description="Disordered" evidence="1">
    <location>
        <begin position="1"/>
        <end position="35"/>
    </location>
</feature>
<reference evidence="2 3" key="1">
    <citation type="submission" date="2014-04" db="EMBL/GenBank/DDBJ databases">
        <title>Evolutionary Origins and Diversification of the Mycorrhizal Mutualists.</title>
        <authorList>
            <consortium name="DOE Joint Genome Institute"/>
            <consortium name="Mycorrhizal Genomics Consortium"/>
            <person name="Kohler A."/>
            <person name="Kuo A."/>
            <person name="Nagy L.G."/>
            <person name="Floudas D."/>
            <person name="Copeland A."/>
            <person name="Barry K.W."/>
            <person name="Cichocki N."/>
            <person name="Veneault-Fourrey C."/>
            <person name="LaButti K."/>
            <person name="Lindquist E.A."/>
            <person name="Lipzen A."/>
            <person name="Lundell T."/>
            <person name="Morin E."/>
            <person name="Murat C."/>
            <person name="Riley R."/>
            <person name="Ohm R."/>
            <person name="Sun H."/>
            <person name="Tunlid A."/>
            <person name="Henrissat B."/>
            <person name="Grigoriev I.V."/>
            <person name="Hibbett D.S."/>
            <person name="Martin F."/>
        </authorList>
    </citation>
    <scope>NUCLEOTIDE SEQUENCE [LARGE SCALE GENOMIC DNA]</scope>
    <source>
        <strain evidence="2 3">FD-317 M1</strain>
    </source>
</reference>
<protein>
    <submittedName>
        <fullName evidence="2">Uncharacterized protein</fullName>
    </submittedName>
</protein>
<dbReference type="EMBL" id="KN834763">
    <property type="protein sequence ID" value="KIK63764.1"/>
    <property type="molecule type" value="Genomic_DNA"/>
</dbReference>
<dbReference type="HOGENOM" id="CLU_134528_0_0_1"/>
<accession>A0A0D0CLA7</accession>
<keyword evidence="3" id="KW-1185">Reference proteome</keyword>
<evidence type="ECO:0000313" key="2">
    <source>
        <dbReference type="EMBL" id="KIK63764.1"/>
    </source>
</evidence>
<dbReference type="AlphaFoldDB" id="A0A0D0CLA7"/>
<dbReference type="OrthoDB" id="3165590at2759"/>
<proteinExistence type="predicted"/>
<evidence type="ECO:0000313" key="3">
    <source>
        <dbReference type="Proteomes" id="UP000053593"/>
    </source>
</evidence>
<gene>
    <name evidence="2" type="ORF">GYMLUDRAFT_40829</name>
</gene>
<dbReference type="Proteomes" id="UP000053593">
    <property type="component" value="Unassembled WGS sequence"/>
</dbReference>
<name>A0A0D0CLA7_9AGAR</name>
<organism evidence="2 3">
    <name type="scientific">Collybiopsis luxurians FD-317 M1</name>
    <dbReference type="NCBI Taxonomy" id="944289"/>
    <lineage>
        <taxon>Eukaryota</taxon>
        <taxon>Fungi</taxon>
        <taxon>Dikarya</taxon>
        <taxon>Basidiomycota</taxon>
        <taxon>Agaricomycotina</taxon>
        <taxon>Agaricomycetes</taxon>
        <taxon>Agaricomycetidae</taxon>
        <taxon>Agaricales</taxon>
        <taxon>Marasmiineae</taxon>
        <taxon>Omphalotaceae</taxon>
        <taxon>Collybiopsis</taxon>
        <taxon>Collybiopsis luxurians</taxon>
    </lineage>
</organism>